<dbReference type="SUPFAM" id="SSF88659">
    <property type="entry name" value="Sigma3 and sigma4 domains of RNA polymerase sigma factors"/>
    <property type="match status" value="1"/>
</dbReference>
<dbReference type="RefSeq" id="WP_205721852.1">
    <property type="nucleotide sequence ID" value="NZ_CP070608.1"/>
</dbReference>
<dbReference type="SUPFAM" id="SSF88946">
    <property type="entry name" value="Sigma2 domain of RNA polymerase sigma factors"/>
    <property type="match status" value="1"/>
</dbReference>
<dbReference type="InterPro" id="IPR013325">
    <property type="entry name" value="RNA_pol_sigma_r2"/>
</dbReference>
<dbReference type="PANTHER" id="PTHR43133">
    <property type="entry name" value="RNA POLYMERASE ECF-TYPE SIGMA FACTO"/>
    <property type="match status" value="1"/>
</dbReference>
<evidence type="ECO:0000256" key="1">
    <source>
        <dbReference type="ARBA" id="ARBA00010641"/>
    </source>
</evidence>
<dbReference type="KEGG" id="fuv:JR347_17425"/>
<dbReference type="InterPro" id="IPR036388">
    <property type="entry name" value="WH-like_DNA-bd_sf"/>
</dbReference>
<name>A0A975A0J9_9BACT</name>
<reference evidence="7" key="1">
    <citation type="submission" date="2021-02" db="EMBL/GenBank/DDBJ databases">
        <title>Fulvivirga sp. S481 isolated from sea water.</title>
        <authorList>
            <person name="Bae S.S."/>
            <person name="Baek K."/>
        </authorList>
    </citation>
    <scope>NUCLEOTIDE SEQUENCE</scope>
    <source>
        <strain evidence="7">S481</strain>
    </source>
</reference>
<dbReference type="GO" id="GO:0006352">
    <property type="term" value="P:DNA-templated transcription initiation"/>
    <property type="evidence" value="ECO:0007669"/>
    <property type="project" value="InterPro"/>
</dbReference>
<dbReference type="Pfam" id="PF04542">
    <property type="entry name" value="Sigma70_r2"/>
    <property type="match status" value="1"/>
</dbReference>
<keyword evidence="3" id="KW-0731">Sigma factor</keyword>
<dbReference type="GO" id="GO:0003677">
    <property type="term" value="F:DNA binding"/>
    <property type="evidence" value="ECO:0007669"/>
    <property type="project" value="InterPro"/>
</dbReference>
<dbReference type="NCBIfam" id="TIGR02937">
    <property type="entry name" value="sigma70-ECF"/>
    <property type="match status" value="1"/>
</dbReference>
<dbReference type="InterPro" id="IPR013249">
    <property type="entry name" value="RNA_pol_sigma70_r4_t2"/>
</dbReference>
<evidence type="ECO:0000259" key="6">
    <source>
        <dbReference type="Pfam" id="PF08281"/>
    </source>
</evidence>
<evidence type="ECO:0000256" key="4">
    <source>
        <dbReference type="ARBA" id="ARBA00023163"/>
    </source>
</evidence>
<keyword evidence="8" id="KW-1185">Reference proteome</keyword>
<comment type="similarity">
    <text evidence="1">Belongs to the sigma-70 factor family. ECF subfamily.</text>
</comment>
<dbReference type="InterPro" id="IPR013324">
    <property type="entry name" value="RNA_pol_sigma_r3/r4-like"/>
</dbReference>
<feature type="domain" description="RNA polymerase sigma-70 region 2" evidence="5">
    <location>
        <begin position="11"/>
        <end position="76"/>
    </location>
</feature>
<dbReference type="EMBL" id="CP070608">
    <property type="protein sequence ID" value="QSE97341.1"/>
    <property type="molecule type" value="Genomic_DNA"/>
</dbReference>
<dbReference type="Gene3D" id="1.10.1740.10">
    <property type="match status" value="1"/>
</dbReference>
<keyword evidence="4" id="KW-0804">Transcription</keyword>
<dbReference type="InterPro" id="IPR007627">
    <property type="entry name" value="RNA_pol_sigma70_r2"/>
</dbReference>
<dbReference type="PANTHER" id="PTHR43133:SF45">
    <property type="entry name" value="RNA POLYMERASE ECF-TYPE SIGMA FACTOR"/>
    <property type="match status" value="1"/>
</dbReference>
<organism evidence="7 8">
    <name type="scientific">Fulvivirga lutea</name>
    <dbReference type="NCBI Taxonomy" id="2810512"/>
    <lineage>
        <taxon>Bacteria</taxon>
        <taxon>Pseudomonadati</taxon>
        <taxon>Bacteroidota</taxon>
        <taxon>Cytophagia</taxon>
        <taxon>Cytophagales</taxon>
        <taxon>Fulvivirgaceae</taxon>
        <taxon>Fulvivirga</taxon>
    </lineage>
</organism>
<dbReference type="Pfam" id="PF08281">
    <property type="entry name" value="Sigma70_r4_2"/>
    <property type="match status" value="1"/>
</dbReference>
<gene>
    <name evidence="7" type="ORF">JR347_17425</name>
</gene>
<accession>A0A975A0J9</accession>
<feature type="domain" description="RNA polymerase sigma factor 70 region 4 type 2" evidence="6">
    <location>
        <begin position="100"/>
        <end position="151"/>
    </location>
</feature>
<evidence type="ECO:0000313" key="8">
    <source>
        <dbReference type="Proteomes" id="UP000662783"/>
    </source>
</evidence>
<dbReference type="Proteomes" id="UP000662783">
    <property type="component" value="Chromosome"/>
</dbReference>
<evidence type="ECO:0000256" key="3">
    <source>
        <dbReference type="ARBA" id="ARBA00023082"/>
    </source>
</evidence>
<protein>
    <submittedName>
        <fullName evidence="7">RNA polymerase sigma factor</fullName>
    </submittedName>
</protein>
<evidence type="ECO:0000256" key="2">
    <source>
        <dbReference type="ARBA" id="ARBA00023015"/>
    </source>
</evidence>
<dbReference type="InterPro" id="IPR014284">
    <property type="entry name" value="RNA_pol_sigma-70_dom"/>
</dbReference>
<keyword evidence="2" id="KW-0805">Transcription regulation</keyword>
<dbReference type="InterPro" id="IPR039425">
    <property type="entry name" value="RNA_pol_sigma-70-like"/>
</dbReference>
<evidence type="ECO:0000313" key="7">
    <source>
        <dbReference type="EMBL" id="QSE97341.1"/>
    </source>
</evidence>
<proteinExistence type="inferred from homology"/>
<sequence>MNEELFLSKVKEHEGIINKILYLYVDTQEDKKDMYQEIVLQAWKSMSRFRGDSKFSTWLYRVGLNTVMTFNRKESRLQKQPLEDTFDIEQPSSEMSDRSLKLMQAVRLLNDIDKSIITLHLEDYNNDEIAEMIGITKNNVAVRIHRVKEELKRKLQANG</sequence>
<evidence type="ECO:0000259" key="5">
    <source>
        <dbReference type="Pfam" id="PF04542"/>
    </source>
</evidence>
<dbReference type="GO" id="GO:0016987">
    <property type="term" value="F:sigma factor activity"/>
    <property type="evidence" value="ECO:0007669"/>
    <property type="project" value="UniProtKB-KW"/>
</dbReference>
<dbReference type="Gene3D" id="1.10.10.10">
    <property type="entry name" value="Winged helix-like DNA-binding domain superfamily/Winged helix DNA-binding domain"/>
    <property type="match status" value="1"/>
</dbReference>
<dbReference type="AlphaFoldDB" id="A0A975A0J9"/>